<reference evidence="1" key="1">
    <citation type="submission" date="2023-10" db="EMBL/GenBank/DDBJ databases">
        <authorList>
            <person name="Domelevo Entfellner J.-B."/>
        </authorList>
    </citation>
    <scope>NUCLEOTIDE SEQUENCE</scope>
</reference>
<evidence type="ECO:0000313" key="2">
    <source>
        <dbReference type="Proteomes" id="UP001189624"/>
    </source>
</evidence>
<evidence type="ECO:0000313" key="1">
    <source>
        <dbReference type="EMBL" id="CAJ1964719.1"/>
    </source>
</evidence>
<gene>
    <name evidence="1" type="ORF">AYBTSS11_LOCUS20465</name>
</gene>
<accession>A0AA86VT05</accession>
<keyword evidence="2" id="KW-1185">Reference proteome</keyword>
<name>A0AA86VT05_9FABA</name>
<dbReference type="Gramene" id="rna-AYBTSS11_LOCUS20465">
    <property type="protein sequence ID" value="CAJ1964719.1"/>
    <property type="gene ID" value="gene-AYBTSS11_LOCUS20465"/>
</dbReference>
<dbReference type="Proteomes" id="UP001189624">
    <property type="component" value="Chromosome 6"/>
</dbReference>
<proteinExistence type="predicted"/>
<sequence length="117" mass="13095">MSHRILHLNYATSLVTIPSSIVPPKSPSHITFTTSHRSSCQPQTLNATTANPQFQLDLHPTHPPYHSSSLTETTHQSHCGYFPLFILPQPQSPLCHTSPSLSYLHDPWFEMGLRVAL</sequence>
<protein>
    <submittedName>
        <fullName evidence="1">Uncharacterized protein</fullName>
    </submittedName>
</protein>
<organism evidence="1 2">
    <name type="scientific">Sphenostylis stenocarpa</name>
    <dbReference type="NCBI Taxonomy" id="92480"/>
    <lineage>
        <taxon>Eukaryota</taxon>
        <taxon>Viridiplantae</taxon>
        <taxon>Streptophyta</taxon>
        <taxon>Embryophyta</taxon>
        <taxon>Tracheophyta</taxon>
        <taxon>Spermatophyta</taxon>
        <taxon>Magnoliopsida</taxon>
        <taxon>eudicotyledons</taxon>
        <taxon>Gunneridae</taxon>
        <taxon>Pentapetalae</taxon>
        <taxon>rosids</taxon>
        <taxon>fabids</taxon>
        <taxon>Fabales</taxon>
        <taxon>Fabaceae</taxon>
        <taxon>Papilionoideae</taxon>
        <taxon>50 kb inversion clade</taxon>
        <taxon>NPAAA clade</taxon>
        <taxon>indigoferoid/millettioid clade</taxon>
        <taxon>Phaseoleae</taxon>
        <taxon>Sphenostylis</taxon>
    </lineage>
</organism>
<dbReference type="EMBL" id="OY731403">
    <property type="protein sequence ID" value="CAJ1964719.1"/>
    <property type="molecule type" value="Genomic_DNA"/>
</dbReference>
<dbReference type="AlphaFoldDB" id="A0AA86VT05"/>